<protein>
    <submittedName>
        <fullName evidence="1">Uncharacterized protein</fullName>
    </submittedName>
</protein>
<reference evidence="1" key="1">
    <citation type="journal article" date="2019" name="J. Gen. Virol.">
        <title>Elucidating the genetic diversity of Phthorimaea operculella granulovirus (PhopGV).</title>
        <authorList>
            <person name="Larem A."/>
            <person name="Ben-Tiba S."/>
            <person name="Wennmann J.T."/>
            <person name="Gueli Alletti G."/>
            <person name="Jehle J.A."/>
        </authorList>
    </citation>
    <scope>NUCLEOTIDE SEQUENCE</scope>
    <source>
        <strain evidence="1">PhopGV-R</strain>
    </source>
</reference>
<organism evidence="1">
    <name type="scientific">Phthorimaea operculella granulovirus</name>
    <dbReference type="NCBI Taxonomy" id="192584"/>
    <lineage>
        <taxon>Viruses</taxon>
        <taxon>Viruses incertae sedis</taxon>
        <taxon>Naldaviricetes</taxon>
        <taxon>Lefavirales</taxon>
        <taxon>Baculoviridae</taxon>
        <taxon>Betabaculovirus</taxon>
        <taxon>Betabaculovirus phoperculellae</taxon>
    </lineage>
</organism>
<proteinExistence type="predicted"/>
<dbReference type="EMBL" id="MK033575">
    <property type="protein sequence ID" value="QBH67225.1"/>
    <property type="molecule type" value="Genomic_DNA"/>
</dbReference>
<gene>
    <name evidence="1" type="ORF">PhopGVgp091</name>
</gene>
<name>A0A481SES7_9BBAC</name>
<evidence type="ECO:0000313" key="1">
    <source>
        <dbReference type="EMBL" id="QBH67225.1"/>
    </source>
</evidence>
<accession>A0A481SES7</accession>
<sequence length="51" mass="6426">MIKIKFLLIKTKFYPLYCIYSIKIKNQIFNVFFQIYSYFFFHSSRIWNTDL</sequence>